<evidence type="ECO:0000256" key="7">
    <source>
        <dbReference type="ARBA" id="ARBA00023273"/>
    </source>
</evidence>
<evidence type="ECO:0000256" key="8">
    <source>
        <dbReference type="SAM" id="MobiDB-lite"/>
    </source>
</evidence>
<feature type="domain" description="Centriolar and ciliogenesis-associated protein HYLS1 C-terminal" evidence="9">
    <location>
        <begin position="248"/>
        <end position="302"/>
    </location>
</feature>
<gene>
    <name evidence="10" type="ORF">XYLVIOL_LOCUS1092</name>
</gene>
<keyword evidence="7" id="KW-0966">Cell projection</keyword>
<keyword evidence="4" id="KW-0963">Cytoplasm</keyword>
<name>A0ABP1N2J6_XYLVO</name>
<dbReference type="Pfam" id="PF15311">
    <property type="entry name" value="HYLS1_C"/>
    <property type="match status" value="1"/>
</dbReference>
<evidence type="ECO:0000256" key="2">
    <source>
        <dbReference type="ARBA" id="ARBA00004138"/>
    </source>
</evidence>
<evidence type="ECO:0000256" key="1">
    <source>
        <dbReference type="ARBA" id="ARBA00004114"/>
    </source>
</evidence>
<dbReference type="EMBL" id="CAXAJV020001281">
    <property type="protein sequence ID" value="CAL7934566.1"/>
    <property type="molecule type" value="Genomic_DNA"/>
</dbReference>
<comment type="subcellular location">
    <subcellularLocation>
        <location evidence="2">Cell projection</location>
        <location evidence="2">Cilium</location>
    </subcellularLocation>
    <subcellularLocation>
        <location evidence="1">Cytoplasm</location>
        <location evidence="1">Cytoskeleton</location>
        <location evidence="1">Microtubule organizing center</location>
        <location evidence="1">Centrosome</location>
        <location evidence="1">Centriole</location>
    </subcellularLocation>
</comment>
<keyword evidence="6" id="KW-0206">Cytoskeleton</keyword>
<organism evidence="10 11">
    <name type="scientific">Xylocopa violacea</name>
    <name type="common">Violet carpenter bee</name>
    <name type="synonym">Apis violacea</name>
    <dbReference type="NCBI Taxonomy" id="135666"/>
    <lineage>
        <taxon>Eukaryota</taxon>
        <taxon>Metazoa</taxon>
        <taxon>Ecdysozoa</taxon>
        <taxon>Arthropoda</taxon>
        <taxon>Hexapoda</taxon>
        <taxon>Insecta</taxon>
        <taxon>Pterygota</taxon>
        <taxon>Neoptera</taxon>
        <taxon>Endopterygota</taxon>
        <taxon>Hymenoptera</taxon>
        <taxon>Apocrita</taxon>
        <taxon>Aculeata</taxon>
        <taxon>Apoidea</taxon>
        <taxon>Anthophila</taxon>
        <taxon>Apidae</taxon>
        <taxon>Xylocopa</taxon>
        <taxon>Xylocopa</taxon>
    </lineage>
</organism>
<accession>A0ABP1N2J6</accession>
<dbReference type="PANTHER" id="PTHR34174:SF1">
    <property type="entry name" value="CENTRIOLAR AND CILIOGENESIS-ASSOCIATED PROTEIN HYLS1"/>
    <property type="match status" value="1"/>
</dbReference>
<dbReference type="PANTHER" id="PTHR34174">
    <property type="entry name" value="HYDROLETHALUS SYNDROME PROTEIN 1"/>
    <property type="match status" value="1"/>
</dbReference>
<sequence>MNDDAREVLALLNSLGFVGITAQQLKSFMKDLKLYRKIKDRERQQRKEEIKKKILDKQKNMIKEILREQRTELHSIENTVSTNSSSSYVDSSLLKVKVKCLSSDKENRNSINSEEVDYINTRHKLDAAQLKSKSKKTQDHCNIKLINRTSDNENQEFHLKNKSKHMEHLQKDFHLEKQCKQKSHDKILNQINSAPLESVRPMSAPNLLGHQQEHVVGSQTRSTSSTKNTHSGTKSFIRPWRLQPEVQKSLSIKKTDPVTLYQKYQQEWKQISFPGEAKHAGVRWAIREKMLGADPHPMPLPRKSTSMPMLKRK</sequence>
<feature type="region of interest" description="Disordered" evidence="8">
    <location>
        <begin position="292"/>
        <end position="313"/>
    </location>
</feature>
<evidence type="ECO:0000256" key="4">
    <source>
        <dbReference type="ARBA" id="ARBA00022490"/>
    </source>
</evidence>
<feature type="region of interest" description="Disordered" evidence="8">
    <location>
        <begin position="216"/>
        <end position="237"/>
    </location>
</feature>
<reference evidence="10 11" key="1">
    <citation type="submission" date="2024-08" db="EMBL/GenBank/DDBJ databases">
        <authorList>
            <person name="Will J Nash"/>
            <person name="Angela Man"/>
            <person name="Seanna McTaggart"/>
            <person name="Kendall Baker"/>
            <person name="Tom Barker"/>
            <person name="Leah Catchpole"/>
            <person name="Alex Durrant"/>
            <person name="Karim Gharbi"/>
            <person name="Naomi Irish"/>
            <person name="Gemy Kaithakottil"/>
            <person name="Debby Ku"/>
            <person name="Aaliyah Providence"/>
            <person name="Felix Shaw"/>
            <person name="David Swarbreck"/>
            <person name="Chris Watkins"/>
            <person name="Ann M. McCartney"/>
            <person name="Giulio Formenti"/>
            <person name="Alice Mouton"/>
            <person name="Noel Vella"/>
            <person name="Bjorn M von Reumont"/>
            <person name="Adriana Vella"/>
            <person name="Wilfried Haerty"/>
        </authorList>
    </citation>
    <scope>NUCLEOTIDE SEQUENCE [LARGE SCALE GENOMIC DNA]</scope>
</reference>
<evidence type="ECO:0000256" key="5">
    <source>
        <dbReference type="ARBA" id="ARBA00022794"/>
    </source>
</evidence>
<evidence type="ECO:0000256" key="6">
    <source>
        <dbReference type="ARBA" id="ARBA00023212"/>
    </source>
</evidence>
<evidence type="ECO:0000313" key="11">
    <source>
        <dbReference type="Proteomes" id="UP001642520"/>
    </source>
</evidence>
<dbReference type="InterPro" id="IPR027918">
    <property type="entry name" value="HYLS1_C_dom"/>
</dbReference>
<dbReference type="InterPro" id="IPR052319">
    <property type="entry name" value="Centriolar_ciliogenesis_assoc"/>
</dbReference>
<protein>
    <recommendedName>
        <fullName evidence="9">Centriolar and ciliogenesis-associated protein HYLS1 C-terminal domain-containing protein</fullName>
    </recommendedName>
</protein>
<keyword evidence="5" id="KW-0970">Cilium biogenesis/degradation</keyword>
<dbReference type="Proteomes" id="UP001642520">
    <property type="component" value="Unassembled WGS sequence"/>
</dbReference>
<comment type="similarity">
    <text evidence="3">Belongs to the HYLS1 family.</text>
</comment>
<evidence type="ECO:0000259" key="9">
    <source>
        <dbReference type="Pfam" id="PF15311"/>
    </source>
</evidence>
<feature type="compositionally biased region" description="Polar residues" evidence="8">
    <location>
        <begin position="217"/>
        <end position="234"/>
    </location>
</feature>
<evidence type="ECO:0000256" key="3">
    <source>
        <dbReference type="ARBA" id="ARBA00010091"/>
    </source>
</evidence>
<keyword evidence="11" id="KW-1185">Reference proteome</keyword>
<proteinExistence type="inferred from homology"/>
<evidence type="ECO:0000313" key="10">
    <source>
        <dbReference type="EMBL" id="CAL7934566.1"/>
    </source>
</evidence>
<comment type="caution">
    <text evidence="10">The sequence shown here is derived from an EMBL/GenBank/DDBJ whole genome shotgun (WGS) entry which is preliminary data.</text>
</comment>